<feature type="transmembrane region" description="Helical" evidence="8">
    <location>
        <begin position="275"/>
        <end position="292"/>
    </location>
</feature>
<evidence type="ECO:0000256" key="4">
    <source>
        <dbReference type="ARBA" id="ARBA00022989"/>
    </source>
</evidence>
<comment type="similarity">
    <text evidence="2">Belongs to the TMEM161 family.</text>
</comment>
<organism evidence="10 11">
    <name type="scientific">Mizuhopecten yessoensis</name>
    <name type="common">Japanese scallop</name>
    <name type="synonym">Patinopecten yessoensis</name>
    <dbReference type="NCBI Taxonomy" id="6573"/>
    <lineage>
        <taxon>Eukaryota</taxon>
        <taxon>Metazoa</taxon>
        <taxon>Spiralia</taxon>
        <taxon>Lophotrochozoa</taxon>
        <taxon>Mollusca</taxon>
        <taxon>Bivalvia</taxon>
        <taxon>Autobranchia</taxon>
        <taxon>Pteriomorphia</taxon>
        <taxon>Pectinida</taxon>
        <taxon>Pectinoidea</taxon>
        <taxon>Pectinidae</taxon>
        <taxon>Mizuhopecten</taxon>
    </lineage>
</organism>
<dbReference type="EMBL" id="NEDP02003369">
    <property type="protein sequence ID" value="OWF48820.1"/>
    <property type="molecule type" value="Genomic_DNA"/>
</dbReference>
<evidence type="ECO:0000313" key="10">
    <source>
        <dbReference type="EMBL" id="OWF48820.1"/>
    </source>
</evidence>
<feature type="chain" id="PRO_5012171220" evidence="9">
    <location>
        <begin position="25"/>
        <end position="497"/>
    </location>
</feature>
<feature type="signal peptide" evidence="9">
    <location>
        <begin position="1"/>
        <end position="24"/>
    </location>
</feature>
<evidence type="ECO:0000256" key="6">
    <source>
        <dbReference type="ARBA" id="ARBA00023180"/>
    </source>
</evidence>
<keyword evidence="9" id="KW-0732">Signal</keyword>
<name>A0A210QJA3_MIZYE</name>
<evidence type="ECO:0000256" key="1">
    <source>
        <dbReference type="ARBA" id="ARBA00004141"/>
    </source>
</evidence>
<feature type="transmembrane region" description="Helical" evidence="8">
    <location>
        <begin position="319"/>
        <end position="340"/>
    </location>
</feature>
<dbReference type="Pfam" id="PF10268">
    <property type="entry name" value="Tmemb_161AB"/>
    <property type="match status" value="1"/>
</dbReference>
<comment type="subcellular location">
    <subcellularLocation>
        <location evidence="1">Membrane</location>
        <topology evidence="1">Multi-pass membrane protein</topology>
    </subcellularLocation>
</comment>
<feature type="region of interest" description="Disordered" evidence="7">
    <location>
        <begin position="59"/>
        <end position="78"/>
    </location>
</feature>
<evidence type="ECO:0000256" key="7">
    <source>
        <dbReference type="SAM" id="MobiDB-lite"/>
    </source>
</evidence>
<feature type="transmembrane region" description="Helical" evidence="8">
    <location>
        <begin position="373"/>
        <end position="397"/>
    </location>
</feature>
<keyword evidence="4 8" id="KW-1133">Transmembrane helix</keyword>
<dbReference type="PANTHER" id="PTHR13624:SF6">
    <property type="entry name" value="EMEI"/>
    <property type="match status" value="1"/>
</dbReference>
<evidence type="ECO:0000256" key="9">
    <source>
        <dbReference type="SAM" id="SignalP"/>
    </source>
</evidence>
<proteinExistence type="inferred from homology"/>
<protein>
    <submittedName>
        <fullName evidence="10">Transmembrane protein 161B</fullName>
    </submittedName>
</protein>
<comment type="caution">
    <text evidence="10">The sequence shown here is derived from an EMBL/GenBank/DDBJ whole genome shotgun (WGS) entry which is preliminary data.</text>
</comment>
<feature type="transmembrane region" description="Helical" evidence="8">
    <location>
        <begin position="232"/>
        <end position="254"/>
    </location>
</feature>
<dbReference type="OrthoDB" id="784140at2759"/>
<feature type="transmembrane region" description="Helical" evidence="8">
    <location>
        <begin position="175"/>
        <end position="194"/>
    </location>
</feature>
<keyword evidence="11" id="KW-1185">Reference proteome</keyword>
<evidence type="ECO:0000256" key="3">
    <source>
        <dbReference type="ARBA" id="ARBA00022692"/>
    </source>
</evidence>
<sequence length="497" mass="56563">MTILGAQLVFSLIVFSLLQKLAKHFSFGRWLLCGKLFRFLHPTDAQIREVAGLASSTAPNKAKNRKFDNRKDKAGAGNAEGFSVPRSIPLELDTAPVELIDLLQLKFYDEYQWLMDFSVSAVVVYILTEIYFTLGQRSEMNISILWCLLAVGFCLRLLVAQTAMYFKSDEGGEKILCVTFGFFFLVVAMGVLVIDSGTLELGLQEGYSNFSESATQFLKEQGLESHGPVSFLTFKIILTFLCSFIGALLTFPGLRYAKLHLDTLKYYKEQRVMQALLQLNFVMPIIILLMWFKPIGRDVICAKHWKVTYQLMNEPMFEIWRISLIVIFIVLRLCLLTPHLQSHLNVAYIRLENLKKETGRVNSRDLQKMVARVFYYLCVVALQYITPLVLLLFLTFLQKTLGDFSWSAMFGESVEDYVTSLSVGKANIAPTNATTPINEPDSVTEAVAQFSWAMTNLRLVFSPQWYRGLLAFVVWWVGASWFTCTAFGIYYYSKISS</sequence>
<gene>
    <name evidence="10" type="ORF">KP79_PYT15879</name>
</gene>
<evidence type="ECO:0000256" key="8">
    <source>
        <dbReference type="SAM" id="Phobius"/>
    </source>
</evidence>
<keyword evidence="3 8" id="KW-0812">Transmembrane</keyword>
<feature type="compositionally biased region" description="Basic and acidic residues" evidence="7">
    <location>
        <begin position="65"/>
        <end position="74"/>
    </location>
</feature>
<reference evidence="10 11" key="1">
    <citation type="journal article" date="2017" name="Nat. Ecol. Evol.">
        <title>Scallop genome provides insights into evolution of bilaterian karyotype and development.</title>
        <authorList>
            <person name="Wang S."/>
            <person name="Zhang J."/>
            <person name="Jiao W."/>
            <person name="Li J."/>
            <person name="Xun X."/>
            <person name="Sun Y."/>
            <person name="Guo X."/>
            <person name="Huan P."/>
            <person name="Dong B."/>
            <person name="Zhang L."/>
            <person name="Hu X."/>
            <person name="Sun X."/>
            <person name="Wang J."/>
            <person name="Zhao C."/>
            <person name="Wang Y."/>
            <person name="Wang D."/>
            <person name="Huang X."/>
            <person name="Wang R."/>
            <person name="Lv J."/>
            <person name="Li Y."/>
            <person name="Zhang Z."/>
            <person name="Liu B."/>
            <person name="Lu W."/>
            <person name="Hui Y."/>
            <person name="Liang J."/>
            <person name="Zhou Z."/>
            <person name="Hou R."/>
            <person name="Li X."/>
            <person name="Liu Y."/>
            <person name="Li H."/>
            <person name="Ning X."/>
            <person name="Lin Y."/>
            <person name="Zhao L."/>
            <person name="Xing Q."/>
            <person name="Dou J."/>
            <person name="Li Y."/>
            <person name="Mao J."/>
            <person name="Guo H."/>
            <person name="Dou H."/>
            <person name="Li T."/>
            <person name="Mu C."/>
            <person name="Jiang W."/>
            <person name="Fu Q."/>
            <person name="Fu X."/>
            <person name="Miao Y."/>
            <person name="Liu J."/>
            <person name="Yu Q."/>
            <person name="Li R."/>
            <person name="Liao H."/>
            <person name="Li X."/>
            <person name="Kong Y."/>
            <person name="Jiang Z."/>
            <person name="Chourrout D."/>
            <person name="Li R."/>
            <person name="Bao Z."/>
        </authorList>
    </citation>
    <scope>NUCLEOTIDE SEQUENCE [LARGE SCALE GENOMIC DNA]</scope>
    <source>
        <strain evidence="10 11">PY_sf001</strain>
    </source>
</reference>
<feature type="transmembrane region" description="Helical" evidence="8">
    <location>
        <begin position="113"/>
        <end position="134"/>
    </location>
</feature>
<dbReference type="InterPro" id="IPR019395">
    <property type="entry name" value="Transmembrane_161A/B"/>
</dbReference>
<evidence type="ECO:0000256" key="2">
    <source>
        <dbReference type="ARBA" id="ARBA00009706"/>
    </source>
</evidence>
<evidence type="ECO:0000256" key="5">
    <source>
        <dbReference type="ARBA" id="ARBA00023136"/>
    </source>
</evidence>
<keyword evidence="6" id="KW-0325">Glycoprotein</keyword>
<dbReference type="PANTHER" id="PTHR13624">
    <property type="entry name" value="RE42071P"/>
    <property type="match status" value="1"/>
</dbReference>
<feature type="transmembrane region" description="Helical" evidence="8">
    <location>
        <begin position="140"/>
        <end position="163"/>
    </location>
</feature>
<keyword evidence="5 8" id="KW-0472">Membrane</keyword>
<dbReference type="GO" id="GO:0016020">
    <property type="term" value="C:membrane"/>
    <property type="evidence" value="ECO:0007669"/>
    <property type="project" value="UniProtKB-SubCell"/>
</dbReference>
<dbReference type="AlphaFoldDB" id="A0A210QJA3"/>
<feature type="transmembrane region" description="Helical" evidence="8">
    <location>
        <begin position="469"/>
        <end position="492"/>
    </location>
</feature>
<accession>A0A210QJA3</accession>
<dbReference type="Proteomes" id="UP000242188">
    <property type="component" value="Unassembled WGS sequence"/>
</dbReference>
<evidence type="ECO:0000313" key="11">
    <source>
        <dbReference type="Proteomes" id="UP000242188"/>
    </source>
</evidence>